<keyword evidence="7" id="KW-1185">Reference proteome</keyword>
<dbReference type="EMBL" id="CP038802">
    <property type="protein sequence ID" value="UTY28234.1"/>
    <property type="molecule type" value="Genomic_DNA"/>
</dbReference>
<evidence type="ECO:0000313" key="5">
    <source>
        <dbReference type="EMBL" id="UTY33146.1"/>
    </source>
</evidence>
<keyword evidence="2" id="KW-0012">Acyltransferase</keyword>
<dbReference type="PANTHER" id="PTHR43877">
    <property type="entry name" value="AMINOALKYLPHOSPHONATE N-ACETYLTRANSFERASE-RELATED-RELATED"/>
    <property type="match status" value="1"/>
</dbReference>
<name>A0AAE9MUR6_9SPIR</name>
<dbReference type="Gene3D" id="3.40.630.30">
    <property type="match status" value="1"/>
</dbReference>
<feature type="domain" description="N-acetyltransferase" evidence="3">
    <location>
        <begin position="2"/>
        <end position="171"/>
    </location>
</feature>
<evidence type="ECO:0000313" key="7">
    <source>
        <dbReference type="Proteomes" id="UP001059401"/>
    </source>
</evidence>
<reference evidence="5" key="1">
    <citation type="submission" date="2019-04" db="EMBL/GenBank/DDBJ databases">
        <title>Whole genome sequencing of oral phylogroup 2 treponemes.</title>
        <authorList>
            <person name="Chan Y."/>
            <person name="Zeng H.H."/>
            <person name="Yu X.L."/>
            <person name="Leung W.K."/>
            <person name="Watt R.M."/>
        </authorList>
    </citation>
    <scope>NUCLEOTIDE SEQUENCE</scope>
    <source>
        <strain evidence="5">OMZ 835</strain>
        <strain evidence="4">OMZ 847</strain>
    </source>
</reference>
<evidence type="ECO:0000313" key="6">
    <source>
        <dbReference type="Proteomes" id="UP001058682"/>
    </source>
</evidence>
<dbReference type="RefSeq" id="WP_255806128.1">
    <property type="nucleotide sequence ID" value="NZ_CP038802.1"/>
</dbReference>
<protein>
    <submittedName>
        <fullName evidence="5">GNAT family N-acetyltransferase</fullName>
    </submittedName>
</protein>
<dbReference type="InterPro" id="IPR016181">
    <property type="entry name" value="Acyl_CoA_acyltransferase"/>
</dbReference>
<dbReference type="GO" id="GO:0016747">
    <property type="term" value="F:acyltransferase activity, transferring groups other than amino-acyl groups"/>
    <property type="evidence" value="ECO:0007669"/>
    <property type="project" value="InterPro"/>
</dbReference>
<proteinExistence type="predicted"/>
<gene>
    <name evidence="5" type="ORF">E4N74_03320</name>
    <name evidence="4" type="ORF">E4N76_04010</name>
</gene>
<dbReference type="EMBL" id="CP038804">
    <property type="protein sequence ID" value="UTY33146.1"/>
    <property type="molecule type" value="Genomic_DNA"/>
</dbReference>
<dbReference type="InterPro" id="IPR000182">
    <property type="entry name" value="GNAT_dom"/>
</dbReference>
<keyword evidence="1" id="KW-0808">Transferase</keyword>
<dbReference type="InterPro" id="IPR050832">
    <property type="entry name" value="Bact_Acetyltransf"/>
</dbReference>
<dbReference type="PROSITE" id="PS51186">
    <property type="entry name" value="GNAT"/>
    <property type="match status" value="1"/>
</dbReference>
<dbReference type="Proteomes" id="UP001058682">
    <property type="component" value="Chromosome"/>
</dbReference>
<dbReference type="AlphaFoldDB" id="A0AAE9MUR6"/>
<dbReference type="Pfam" id="PF00583">
    <property type="entry name" value="Acetyltransf_1"/>
    <property type="match status" value="1"/>
</dbReference>
<dbReference type="CDD" id="cd04301">
    <property type="entry name" value="NAT_SF"/>
    <property type="match status" value="1"/>
</dbReference>
<accession>A0AAE9MUR6</accession>
<evidence type="ECO:0000256" key="2">
    <source>
        <dbReference type="ARBA" id="ARBA00023315"/>
    </source>
</evidence>
<dbReference type="SUPFAM" id="SSF55729">
    <property type="entry name" value="Acyl-CoA N-acyltransferases (Nat)"/>
    <property type="match status" value="1"/>
</dbReference>
<evidence type="ECO:0000256" key="1">
    <source>
        <dbReference type="ARBA" id="ARBA00022679"/>
    </source>
</evidence>
<evidence type="ECO:0000313" key="4">
    <source>
        <dbReference type="EMBL" id="UTY28234.1"/>
    </source>
</evidence>
<organism evidence="5 6">
    <name type="scientific">Treponema putidum</name>
    <dbReference type="NCBI Taxonomy" id="221027"/>
    <lineage>
        <taxon>Bacteria</taxon>
        <taxon>Pseudomonadati</taxon>
        <taxon>Spirochaetota</taxon>
        <taxon>Spirochaetia</taxon>
        <taxon>Spirochaetales</taxon>
        <taxon>Treponemataceae</taxon>
        <taxon>Treponema</taxon>
    </lineage>
</organism>
<sequence length="172" mass="19671">MINIRIADHKDAEQVALIAEKTFRETFGAFNTKEDMDEHCKKSYGAEIQQGEIADTNKCTLVCGEDNKIIGYAQINWNKSFEGIHGSPQAEIQRIYIAKDRHGTGAAQELMRVIIGMVRQRKIRHVWLGVWEKNPRAIAFYKKFGFVETGEHVFLLGSDPQRDIILHKALEE</sequence>
<evidence type="ECO:0000259" key="3">
    <source>
        <dbReference type="PROSITE" id="PS51186"/>
    </source>
</evidence>
<dbReference type="Proteomes" id="UP001059401">
    <property type="component" value="Chromosome"/>
</dbReference>